<reference evidence="3 4" key="1">
    <citation type="submission" date="2024-06" db="EMBL/GenBank/DDBJ databases">
        <authorList>
            <person name="Campbell A.G."/>
        </authorList>
    </citation>
    <scope>NUCLEOTIDE SEQUENCE [LARGE SCALE GENOMIC DNA]</scope>
    <source>
        <strain evidence="3 4">EM12</strain>
    </source>
</reference>
<evidence type="ECO:0000256" key="1">
    <source>
        <dbReference type="SAM" id="MobiDB-lite"/>
    </source>
</evidence>
<gene>
    <name evidence="3" type="ORF">ABS772_01695</name>
</gene>
<comment type="caution">
    <text evidence="3">The sequence shown here is derived from an EMBL/GenBank/DDBJ whole genome shotgun (WGS) entry which is preliminary data.</text>
</comment>
<feature type="region of interest" description="Disordered" evidence="1">
    <location>
        <begin position="207"/>
        <end position="240"/>
    </location>
</feature>
<feature type="chain" id="PRO_5046710674" evidence="2">
    <location>
        <begin position="32"/>
        <end position="240"/>
    </location>
</feature>
<accession>A0ABV1QGY7</accession>
<sequence length="240" mass="25894">MPSTPPRSGRRLALVLASSALILSTVAGVHAQEGGLGGLFQQLFAPQQAAPAPAPAPAVPSYGGGSEVNERYRWRRHRGTTERSRPKVRYAALPKVALPKDEGDGISGKQPVDSKAIAANPTAALLRDETLRPGDIVVMPNGPKVFKGREDRGRGAKAARHRLSDFEDVKNARTIDAKTRRKLLAMMLPHGAMPADEARKVLAKARRLAPQEDIEPLNRQARAETGPAPARIINPWQTAR</sequence>
<evidence type="ECO:0000313" key="3">
    <source>
        <dbReference type="EMBL" id="MER2248615.1"/>
    </source>
</evidence>
<name>A0ABV1QGY7_9HYPH</name>
<evidence type="ECO:0000313" key="4">
    <source>
        <dbReference type="Proteomes" id="UP001480955"/>
    </source>
</evidence>
<dbReference type="EMBL" id="JBELQE010000016">
    <property type="protein sequence ID" value="MER2248615.1"/>
    <property type="molecule type" value="Genomic_DNA"/>
</dbReference>
<evidence type="ECO:0000256" key="2">
    <source>
        <dbReference type="SAM" id="SignalP"/>
    </source>
</evidence>
<dbReference type="Proteomes" id="UP001480955">
    <property type="component" value="Unassembled WGS sequence"/>
</dbReference>
<keyword evidence="4" id="KW-1185">Reference proteome</keyword>
<proteinExistence type="predicted"/>
<organism evidence="3 4">
    <name type="scientific">Methylorubrum podarium</name>
    <dbReference type="NCBI Taxonomy" id="200476"/>
    <lineage>
        <taxon>Bacteria</taxon>
        <taxon>Pseudomonadati</taxon>
        <taxon>Pseudomonadota</taxon>
        <taxon>Alphaproteobacteria</taxon>
        <taxon>Hyphomicrobiales</taxon>
        <taxon>Methylobacteriaceae</taxon>
        <taxon>Methylorubrum</taxon>
    </lineage>
</organism>
<keyword evidence="2" id="KW-0732">Signal</keyword>
<dbReference type="RefSeq" id="WP_350391824.1">
    <property type="nucleotide sequence ID" value="NZ_JBELQE010000016.1"/>
</dbReference>
<protein>
    <submittedName>
        <fullName evidence="3">Uncharacterized protein</fullName>
    </submittedName>
</protein>
<feature type="signal peptide" evidence="2">
    <location>
        <begin position="1"/>
        <end position="31"/>
    </location>
</feature>